<dbReference type="PROSITE" id="PS50262">
    <property type="entry name" value="G_PROTEIN_RECEP_F1_2"/>
    <property type="match status" value="1"/>
</dbReference>
<gene>
    <name evidence="12" type="ORF">EG68_00969</name>
</gene>
<dbReference type="Pfam" id="PF00001">
    <property type="entry name" value="7tm_1"/>
    <property type="match status" value="1"/>
</dbReference>
<feature type="region of interest" description="Disordered" evidence="9">
    <location>
        <begin position="216"/>
        <end position="236"/>
    </location>
</feature>
<evidence type="ECO:0000256" key="1">
    <source>
        <dbReference type="ARBA" id="ARBA00004651"/>
    </source>
</evidence>
<accession>A0A8S9Z7K1</accession>
<evidence type="ECO:0000259" key="11">
    <source>
        <dbReference type="PROSITE" id="PS50262"/>
    </source>
</evidence>
<dbReference type="InterPro" id="IPR017452">
    <property type="entry name" value="GPCR_Rhodpsn_7TM"/>
</dbReference>
<dbReference type="Gene3D" id="1.20.1070.10">
    <property type="entry name" value="Rhodopsin 7-helix transmembrane proteins"/>
    <property type="match status" value="1"/>
</dbReference>
<reference evidence="12" key="1">
    <citation type="submission" date="2019-07" db="EMBL/GenBank/DDBJ databases">
        <title>Annotation for the trematode Paragonimus miyazaki's.</title>
        <authorList>
            <person name="Choi Y.-J."/>
        </authorList>
    </citation>
    <scope>NUCLEOTIDE SEQUENCE</scope>
    <source>
        <strain evidence="12">Japan</strain>
    </source>
</reference>
<evidence type="ECO:0000256" key="10">
    <source>
        <dbReference type="SAM" id="Phobius"/>
    </source>
</evidence>
<evidence type="ECO:0000256" key="3">
    <source>
        <dbReference type="ARBA" id="ARBA00022692"/>
    </source>
</evidence>
<feature type="compositionally biased region" description="Polar residues" evidence="9">
    <location>
        <begin position="216"/>
        <end position="231"/>
    </location>
</feature>
<dbReference type="OrthoDB" id="10071887at2759"/>
<keyword evidence="7" id="KW-0675">Receptor</keyword>
<name>A0A8S9Z7K1_9TREM</name>
<dbReference type="PANTHER" id="PTHR24248">
    <property type="entry name" value="ADRENERGIC RECEPTOR-RELATED G-PROTEIN COUPLED RECEPTOR"/>
    <property type="match status" value="1"/>
</dbReference>
<proteinExistence type="predicted"/>
<protein>
    <recommendedName>
        <fullName evidence="11">G-protein coupled receptors family 1 profile domain-containing protein</fullName>
    </recommendedName>
</protein>
<dbReference type="GO" id="GO:0043410">
    <property type="term" value="P:positive regulation of MAPK cascade"/>
    <property type="evidence" value="ECO:0007669"/>
    <property type="project" value="TreeGrafter"/>
</dbReference>
<evidence type="ECO:0000256" key="9">
    <source>
        <dbReference type="SAM" id="MobiDB-lite"/>
    </source>
</evidence>
<dbReference type="SUPFAM" id="SSF81321">
    <property type="entry name" value="Family A G protein-coupled receptor-like"/>
    <property type="match status" value="1"/>
</dbReference>
<evidence type="ECO:0000256" key="4">
    <source>
        <dbReference type="ARBA" id="ARBA00022989"/>
    </source>
</evidence>
<keyword evidence="4 10" id="KW-1133">Transmembrane helix</keyword>
<comment type="caution">
    <text evidence="12">The sequence shown here is derived from an EMBL/GenBank/DDBJ whole genome shotgun (WGS) entry which is preliminary data.</text>
</comment>
<dbReference type="GO" id="GO:0004930">
    <property type="term" value="F:G protein-coupled receptor activity"/>
    <property type="evidence" value="ECO:0007669"/>
    <property type="project" value="UniProtKB-KW"/>
</dbReference>
<dbReference type="GO" id="GO:0005886">
    <property type="term" value="C:plasma membrane"/>
    <property type="evidence" value="ECO:0007669"/>
    <property type="project" value="UniProtKB-SubCell"/>
</dbReference>
<keyword evidence="8" id="KW-0807">Transducer</keyword>
<evidence type="ECO:0000313" key="12">
    <source>
        <dbReference type="EMBL" id="KAF7261660.1"/>
    </source>
</evidence>
<evidence type="ECO:0000256" key="5">
    <source>
        <dbReference type="ARBA" id="ARBA00023040"/>
    </source>
</evidence>
<keyword evidence="5" id="KW-0297">G-protein coupled receptor</keyword>
<dbReference type="AlphaFoldDB" id="A0A8S9Z7K1"/>
<dbReference type="PANTHER" id="PTHR24248:SF185">
    <property type="entry name" value="DOPAMINE RECEPTOR 2"/>
    <property type="match status" value="1"/>
</dbReference>
<organism evidence="12 13">
    <name type="scientific">Paragonimus skrjabini miyazakii</name>
    <dbReference type="NCBI Taxonomy" id="59628"/>
    <lineage>
        <taxon>Eukaryota</taxon>
        <taxon>Metazoa</taxon>
        <taxon>Spiralia</taxon>
        <taxon>Lophotrochozoa</taxon>
        <taxon>Platyhelminthes</taxon>
        <taxon>Trematoda</taxon>
        <taxon>Digenea</taxon>
        <taxon>Plagiorchiida</taxon>
        <taxon>Troglotremata</taxon>
        <taxon>Troglotrematidae</taxon>
        <taxon>Paragonimus</taxon>
    </lineage>
</organism>
<keyword evidence="13" id="KW-1185">Reference proteome</keyword>
<evidence type="ECO:0000256" key="6">
    <source>
        <dbReference type="ARBA" id="ARBA00023136"/>
    </source>
</evidence>
<evidence type="ECO:0000256" key="7">
    <source>
        <dbReference type="ARBA" id="ARBA00023170"/>
    </source>
</evidence>
<dbReference type="EMBL" id="JTDE01000301">
    <property type="protein sequence ID" value="KAF7261660.1"/>
    <property type="molecule type" value="Genomic_DNA"/>
</dbReference>
<sequence length="654" mass="74297">MTSEPQRAPGKCDVSFTYYPTFNTLLIVGYFWTTLVVMCSLYVGIYKVAQRLQRKSLETGEKFATFFKTLSRQDDDDDDDAEQSNNDDVVEASIQEMEKQKSGTPSREMKTINCNNQSTYSGNNEQGSIELITQIKASENESLLRGGETSGNELDADSDTIFSPMKTRGERFDLSHLKSPIEITLDLNCDAVPAGACIEQDGLILNAQNLSTQCPEINNNDRTTSNSTLRANSEDHRRPESFYCECDIQPSNMLQQKVSVEDKIFQENTEHCSSESESFPSVAPINKFIPSPRVTIPPATVTNFSESLKRQINCSLLPTESPVWVENKTRTKTENDACFCMECYQAVESSSSGYQCCVPIDPRHYYQFNNRHFSPSRILTTSDLSSSGQNDSSDQTAYQFHECYCTYPAGFSDSQPCDFSFVCAVSTSTTSSTCSKHFPWHRRLLNIMLCKFRSDLYDPACPCKQNLPIKETNLNCLGCNRANEACFGKTRCCKWARLAGPFSVSLRKTKILFHTKSPASHKKNTDRFQTSNTPIIIRTENCRKTSGRTSWAQIRSLTSFESHNRRHARKALRTISFILGAFMMCWIPYHIIMMIKGFCDDLSTQSSCVSHHLYNLTYWLCYMNSPINPFCYALSNTSFRRTFFRILKGNFQRR</sequence>
<feature type="domain" description="G-protein coupled receptors family 1 profile" evidence="11">
    <location>
        <begin position="554"/>
        <end position="632"/>
    </location>
</feature>
<comment type="subcellular location">
    <subcellularLocation>
        <location evidence="1">Cell membrane</location>
        <topology evidence="1">Multi-pass membrane protein</topology>
    </subcellularLocation>
</comment>
<keyword evidence="2" id="KW-1003">Cell membrane</keyword>
<feature type="transmembrane region" description="Helical" evidence="10">
    <location>
        <begin position="575"/>
        <end position="595"/>
    </location>
</feature>
<evidence type="ECO:0000313" key="13">
    <source>
        <dbReference type="Proteomes" id="UP000822476"/>
    </source>
</evidence>
<dbReference type="PRINTS" id="PR00237">
    <property type="entry name" value="GPCRRHODOPSN"/>
</dbReference>
<evidence type="ECO:0000256" key="8">
    <source>
        <dbReference type="ARBA" id="ARBA00023224"/>
    </source>
</evidence>
<keyword evidence="3 10" id="KW-0812">Transmembrane</keyword>
<dbReference type="GO" id="GO:0071880">
    <property type="term" value="P:adenylate cyclase-activating adrenergic receptor signaling pathway"/>
    <property type="evidence" value="ECO:0007669"/>
    <property type="project" value="TreeGrafter"/>
</dbReference>
<dbReference type="InterPro" id="IPR000276">
    <property type="entry name" value="GPCR_Rhodpsn"/>
</dbReference>
<dbReference type="Proteomes" id="UP000822476">
    <property type="component" value="Unassembled WGS sequence"/>
</dbReference>
<feature type="transmembrane region" description="Helical" evidence="10">
    <location>
        <begin position="25"/>
        <end position="45"/>
    </location>
</feature>
<evidence type="ECO:0000256" key="2">
    <source>
        <dbReference type="ARBA" id="ARBA00022475"/>
    </source>
</evidence>
<keyword evidence="6 10" id="KW-0472">Membrane</keyword>